<evidence type="ECO:0000313" key="2">
    <source>
        <dbReference type="EMBL" id="EIE18054.1"/>
    </source>
</evidence>
<gene>
    <name evidence="2" type="ORF">COCSUDRAFT_34653</name>
</gene>
<sequence>MFRVLQDLNVLSHNFQLLVLKGQGDHPLRLFQNYFGAFTVKVPRLWPDVIREASAENNSFIRFCEVVIGAGGYTANMARQYPLASKGLGQLSAGTSRAWADFRAFMMKGVGLNEPKHSNIFRIVLNDKGEDKRCIGNLDELEKCLSGDALSRISLDNGWKLPFRSSVARVNFRTLNVTEQLQTLSRTSIFITTQGSSAFRWVFLPPGAVVIVLGAPDGLVQTEYPAFFEGAAWFSMSQVKFYKYPVLQHAKSEYVLDLATAPNEAVAYWNADIKPECNKLGMLVAQAIRDSLVDLAIPKWGQSHL</sequence>
<comment type="caution">
    <text evidence="2">The sequence shown here is derived from an EMBL/GenBank/DDBJ whole genome shotgun (WGS) entry which is preliminary data.</text>
</comment>
<protein>
    <recommendedName>
        <fullName evidence="1">Glycosyltransferase 61 catalytic domain-containing protein</fullName>
    </recommendedName>
</protein>
<dbReference type="Proteomes" id="UP000007264">
    <property type="component" value="Unassembled WGS sequence"/>
</dbReference>
<evidence type="ECO:0000259" key="1">
    <source>
        <dbReference type="Pfam" id="PF04577"/>
    </source>
</evidence>
<dbReference type="KEGG" id="csl:COCSUDRAFT_34653"/>
<dbReference type="GO" id="GO:0016757">
    <property type="term" value="F:glycosyltransferase activity"/>
    <property type="evidence" value="ECO:0007669"/>
    <property type="project" value="InterPro"/>
</dbReference>
<evidence type="ECO:0000313" key="3">
    <source>
        <dbReference type="Proteomes" id="UP000007264"/>
    </source>
</evidence>
<accession>I0YI35</accession>
<reference evidence="2 3" key="1">
    <citation type="journal article" date="2012" name="Genome Biol.">
        <title>The genome of the polar eukaryotic microalga coccomyxa subellipsoidea reveals traits of cold adaptation.</title>
        <authorList>
            <person name="Blanc G."/>
            <person name="Agarkova I."/>
            <person name="Grimwood J."/>
            <person name="Kuo A."/>
            <person name="Brueggeman A."/>
            <person name="Dunigan D."/>
            <person name="Gurnon J."/>
            <person name="Ladunga I."/>
            <person name="Lindquist E."/>
            <person name="Lucas S."/>
            <person name="Pangilinan J."/>
            <person name="Proschold T."/>
            <person name="Salamov A."/>
            <person name="Schmutz J."/>
            <person name="Weeks D."/>
            <person name="Yamada T."/>
            <person name="Claverie J.M."/>
            <person name="Grigoriev I."/>
            <person name="Van Etten J."/>
            <person name="Lomsadze A."/>
            <person name="Borodovsky M."/>
        </authorList>
    </citation>
    <scope>NUCLEOTIDE SEQUENCE [LARGE SCALE GENOMIC DNA]</scope>
    <source>
        <strain evidence="2 3">C-169</strain>
    </source>
</reference>
<dbReference type="OrthoDB" id="529273at2759"/>
<dbReference type="InterPro" id="IPR049625">
    <property type="entry name" value="Glyco_transf_61_cat"/>
</dbReference>
<proteinExistence type="predicted"/>
<dbReference type="RefSeq" id="XP_005642598.1">
    <property type="nucleotide sequence ID" value="XM_005642541.1"/>
</dbReference>
<feature type="domain" description="Glycosyltransferase 61 catalytic" evidence="1">
    <location>
        <begin position="96"/>
        <end position="211"/>
    </location>
</feature>
<keyword evidence="3" id="KW-1185">Reference proteome</keyword>
<dbReference type="EMBL" id="AGSI01000028">
    <property type="protein sequence ID" value="EIE18054.1"/>
    <property type="molecule type" value="Genomic_DNA"/>
</dbReference>
<dbReference type="AlphaFoldDB" id="I0YI35"/>
<name>I0YI35_COCSC</name>
<organism evidence="2 3">
    <name type="scientific">Coccomyxa subellipsoidea (strain C-169)</name>
    <name type="common">Green microalga</name>
    <dbReference type="NCBI Taxonomy" id="574566"/>
    <lineage>
        <taxon>Eukaryota</taxon>
        <taxon>Viridiplantae</taxon>
        <taxon>Chlorophyta</taxon>
        <taxon>core chlorophytes</taxon>
        <taxon>Trebouxiophyceae</taxon>
        <taxon>Trebouxiophyceae incertae sedis</taxon>
        <taxon>Coccomyxaceae</taxon>
        <taxon>Coccomyxa</taxon>
        <taxon>Coccomyxa subellipsoidea</taxon>
    </lineage>
</organism>
<dbReference type="Pfam" id="PF04577">
    <property type="entry name" value="Glyco_transf_61"/>
    <property type="match status" value="1"/>
</dbReference>
<dbReference type="GeneID" id="17036006"/>